<accession>A0A553ST85</accession>
<sequence>MFSEGINSLEGLIGIKIIEFWVAWEEKEDEWFNDLPVIISFEDWQLELCAYKSGEFAITFDQIDLAEEIDYYGTDFLLKWEIDKMPKLNECRNKPVVKVEIIECFNQLIGIGFHLEEGYLAVCNGLDENMIYLNRMEGEQFKFTIL</sequence>
<organism evidence="1 2">
    <name type="scientific">Niallia circulans</name>
    <name type="common">Bacillus circulans</name>
    <dbReference type="NCBI Taxonomy" id="1397"/>
    <lineage>
        <taxon>Bacteria</taxon>
        <taxon>Bacillati</taxon>
        <taxon>Bacillota</taxon>
        <taxon>Bacilli</taxon>
        <taxon>Bacillales</taxon>
        <taxon>Bacillaceae</taxon>
        <taxon>Niallia</taxon>
    </lineage>
</organism>
<gene>
    <name evidence="1" type="ORF">CEQ21_04550</name>
</gene>
<protein>
    <submittedName>
        <fullName evidence="1">Uncharacterized protein</fullName>
    </submittedName>
</protein>
<comment type="caution">
    <text evidence="1">The sequence shown here is derived from an EMBL/GenBank/DDBJ whole genome shotgun (WGS) entry which is preliminary data.</text>
</comment>
<dbReference type="Proteomes" id="UP000319837">
    <property type="component" value="Unassembled WGS sequence"/>
</dbReference>
<dbReference type="AlphaFoldDB" id="A0A553ST85"/>
<evidence type="ECO:0000313" key="2">
    <source>
        <dbReference type="Proteomes" id="UP000319837"/>
    </source>
</evidence>
<dbReference type="EMBL" id="RIBP01000001">
    <property type="protein sequence ID" value="TRZ40215.1"/>
    <property type="molecule type" value="Genomic_DNA"/>
</dbReference>
<name>A0A553ST85_NIACI</name>
<reference evidence="2" key="1">
    <citation type="submission" date="2018-10" db="EMBL/GenBank/DDBJ databases">
        <title>FDA dAtabase for Regulatory Grade micrObial Sequences (FDA-ARGOS): Supporting development and validation of Infectious Disease Dx tests.</title>
        <authorList>
            <person name="Minogue T."/>
            <person name="Wolcott M."/>
            <person name="Wasieloski L."/>
            <person name="Aguilar W."/>
            <person name="Moore D."/>
            <person name="Tallon L."/>
            <person name="Sadzewicz L."/>
            <person name="Sengamalay N."/>
            <person name="Ott S."/>
            <person name="Godinez A."/>
            <person name="Nagaraj S."/>
            <person name="Vavikolanu K."/>
            <person name="Vyas G."/>
            <person name="Nadendla S."/>
            <person name="George J."/>
            <person name="Sichtig H."/>
        </authorList>
    </citation>
    <scope>NUCLEOTIDE SEQUENCE [LARGE SCALE GENOMIC DNA]</scope>
    <source>
        <strain evidence="2">FDAARGOS_343</strain>
    </source>
</reference>
<evidence type="ECO:0000313" key="1">
    <source>
        <dbReference type="EMBL" id="TRZ40215.1"/>
    </source>
</evidence>
<proteinExistence type="predicted"/>
<dbReference type="RefSeq" id="WP_185763618.1">
    <property type="nucleotide sequence ID" value="NZ_RIBP01000001.1"/>
</dbReference>